<proteinExistence type="predicted"/>
<evidence type="ECO:0000256" key="2">
    <source>
        <dbReference type="ARBA" id="ARBA00022771"/>
    </source>
</evidence>
<dbReference type="PhylomeDB" id="D6X4N4"/>
<dbReference type="HOGENOM" id="CLU_2174167_0_0_1"/>
<accession>D6X4N4</accession>
<organism evidence="5 6">
    <name type="scientific">Tribolium castaneum</name>
    <name type="common">Red flour beetle</name>
    <dbReference type="NCBI Taxonomy" id="7070"/>
    <lineage>
        <taxon>Eukaryota</taxon>
        <taxon>Metazoa</taxon>
        <taxon>Ecdysozoa</taxon>
        <taxon>Arthropoda</taxon>
        <taxon>Hexapoda</taxon>
        <taxon>Insecta</taxon>
        <taxon>Pterygota</taxon>
        <taxon>Neoptera</taxon>
        <taxon>Endopterygota</taxon>
        <taxon>Coleoptera</taxon>
        <taxon>Polyphaga</taxon>
        <taxon>Cucujiformia</taxon>
        <taxon>Tenebrionidae</taxon>
        <taxon>Tenebrionidae incertae sedis</taxon>
        <taxon>Tribolium</taxon>
    </lineage>
</organism>
<dbReference type="GO" id="GO:0008270">
    <property type="term" value="F:zinc ion binding"/>
    <property type="evidence" value="ECO:0007669"/>
    <property type="project" value="UniProtKB-KW"/>
</dbReference>
<dbReference type="EMBL" id="KQ971380">
    <property type="protein sequence ID" value="EEZ97582.1"/>
    <property type="molecule type" value="Genomic_DNA"/>
</dbReference>
<evidence type="ECO:0000259" key="4">
    <source>
        <dbReference type="Pfam" id="PF04500"/>
    </source>
</evidence>
<evidence type="ECO:0000313" key="5">
    <source>
        <dbReference type="EMBL" id="EEZ97582.1"/>
    </source>
</evidence>
<feature type="domain" description="FLYWCH-type" evidence="4">
    <location>
        <begin position="31"/>
        <end position="84"/>
    </location>
</feature>
<evidence type="ECO:0000313" key="6">
    <source>
        <dbReference type="Proteomes" id="UP000007266"/>
    </source>
</evidence>
<sequence>MALLPMQQNQMPSISIHPRQNHVVYFSKGLKNPILILNNHEFWVHIKKQMGTRWRCGMFVRTKCKAALFTSGKIVGLLSENHNHRPPIKKRNNDHLVRQNVTIIRDINLL</sequence>
<dbReference type="InterPro" id="IPR007588">
    <property type="entry name" value="Znf_FLYWCH"/>
</dbReference>
<evidence type="ECO:0000256" key="3">
    <source>
        <dbReference type="ARBA" id="ARBA00022833"/>
    </source>
</evidence>
<dbReference type="Gene3D" id="2.20.25.240">
    <property type="match status" value="1"/>
</dbReference>
<reference evidence="5 6" key="1">
    <citation type="journal article" date="2008" name="Nature">
        <title>The genome of the model beetle and pest Tribolium castaneum.</title>
        <authorList>
            <consortium name="Tribolium Genome Sequencing Consortium"/>
            <person name="Richards S."/>
            <person name="Gibbs R.A."/>
            <person name="Weinstock G.M."/>
            <person name="Brown S.J."/>
            <person name="Denell R."/>
            <person name="Beeman R.W."/>
            <person name="Gibbs R."/>
            <person name="Beeman R.W."/>
            <person name="Brown S.J."/>
            <person name="Bucher G."/>
            <person name="Friedrich M."/>
            <person name="Grimmelikhuijzen C.J."/>
            <person name="Klingler M."/>
            <person name="Lorenzen M."/>
            <person name="Richards S."/>
            <person name="Roth S."/>
            <person name="Schroder R."/>
            <person name="Tautz D."/>
            <person name="Zdobnov E.M."/>
            <person name="Muzny D."/>
            <person name="Gibbs R.A."/>
            <person name="Weinstock G.M."/>
            <person name="Attaway T."/>
            <person name="Bell S."/>
            <person name="Buhay C.J."/>
            <person name="Chandrabose M.N."/>
            <person name="Chavez D."/>
            <person name="Clerk-Blankenburg K.P."/>
            <person name="Cree A."/>
            <person name="Dao M."/>
            <person name="Davis C."/>
            <person name="Chacko J."/>
            <person name="Dinh H."/>
            <person name="Dugan-Rocha S."/>
            <person name="Fowler G."/>
            <person name="Garner T.T."/>
            <person name="Garnes J."/>
            <person name="Gnirke A."/>
            <person name="Hawes A."/>
            <person name="Hernandez J."/>
            <person name="Hines S."/>
            <person name="Holder M."/>
            <person name="Hume J."/>
            <person name="Jhangiani S.N."/>
            <person name="Joshi V."/>
            <person name="Khan Z.M."/>
            <person name="Jackson L."/>
            <person name="Kovar C."/>
            <person name="Kowis A."/>
            <person name="Lee S."/>
            <person name="Lewis L.R."/>
            <person name="Margolis J."/>
            <person name="Morgan M."/>
            <person name="Nazareth L.V."/>
            <person name="Nguyen N."/>
            <person name="Okwuonu G."/>
            <person name="Parker D."/>
            <person name="Richards S."/>
            <person name="Ruiz S.J."/>
            <person name="Santibanez J."/>
            <person name="Savard J."/>
            <person name="Scherer S.E."/>
            <person name="Schneider B."/>
            <person name="Sodergren E."/>
            <person name="Tautz D."/>
            <person name="Vattahil S."/>
            <person name="Villasana D."/>
            <person name="White C.S."/>
            <person name="Wright R."/>
            <person name="Park Y."/>
            <person name="Beeman R.W."/>
            <person name="Lord J."/>
            <person name="Oppert B."/>
            <person name="Lorenzen M."/>
            <person name="Brown S."/>
            <person name="Wang L."/>
            <person name="Savard J."/>
            <person name="Tautz D."/>
            <person name="Richards S."/>
            <person name="Weinstock G."/>
            <person name="Gibbs R.A."/>
            <person name="Liu Y."/>
            <person name="Worley K."/>
            <person name="Weinstock G."/>
            <person name="Elsik C.G."/>
            <person name="Reese J.T."/>
            <person name="Elhaik E."/>
            <person name="Landan G."/>
            <person name="Graur D."/>
            <person name="Arensburger P."/>
            <person name="Atkinson P."/>
            <person name="Beeman R.W."/>
            <person name="Beidler J."/>
            <person name="Brown S.J."/>
            <person name="Demuth J.P."/>
            <person name="Drury D.W."/>
            <person name="Du Y.Z."/>
            <person name="Fujiwara H."/>
            <person name="Lorenzen M."/>
            <person name="Maselli V."/>
            <person name="Osanai M."/>
            <person name="Park Y."/>
            <person name="Robertson H.M."/>
            <person name="Tu Z."/>
            <person name="Wang J.J."/>
            <person name="Wang S."/>
            <person name="Richards S."/>
            <person name="Song H."/>
            <person name="Zhang L."/>
            <person name="Sodergren E."/>
            <person name="Werner D."/>
            <person name="Stanke M."/>
            <person name="Morgenstern B."/>
            <person name="Solovyev V."/>
            <person name="Kosarev P."/>
            <person name="Brown G."/>
            <person name="Chen H.C."/>
            <person name="Ermolaeva O."/>
            <person name="Hlavina W."/>
            <person name="Kapustin Y."/>
            <person name="Kiryutin B."/>
            <person name="Kitts P."/>
            <person name="Maglott D."/>
            <person name="Pruitt K."/>
            <person name="Sapojnikov V."/>
            <person name="Souvorov A."/>
            <person name="Mackey A.J."/>
            <person name="Waterhouse R.M."/>
            <person name="Wyder S."/>
            <person name="Zdobnov E.M."/>
            <person name="Zdobnov E.M."/>
            <person name="Wyder S."/>
            <person name="Kriventseva E.V."/>
            <person name="Kadowaki T."/>
            <person name="Bork P."/>
            <person name="Aranda M."/>
            <person name="Bao R."/>
            <person name="Beermann A."/>
            <person name="Berns N."/>
            <person name="Bolognesi R."/>
            <person name="Bonneton F."/>
            <person name="Bopp D."/>
            <person name="Brown S.J."/>
            <person name="Bucher G."/>
            <person name="Butts T."/>
            <person name="Chaumot A."/>
            <person name="Denell R.E."/>
            <person name="Ferrier D.E."/>
            <person name="Friedrich M."/>
            <person name="Gordon C.M."/>
            <person name="Jindra M."/>
            <person name="Klingler M."/>
            <person name="Lan Q."/>
            <person name="Lattorff H.M."/>
            <person name="Laudet V."/>
            <person name="von Levetsow C."/>
            <person name="Liu Z."/>
            <person name="Lutz R."/>
            <person name="Lynch J.A."/>
            <person name="da Fonseca R.N."/>
            <person name="Posnien N."/>
            <person name="Reuter R."/>
            <person name="Roth S."/>
            <person name="Savard J."/>
            <person name="Schinko J.B."/>
            <person name="Schmitt C."/>
            <person name="Schoppmeier M."/>
            <person name="Schroder R."/>
            <person name="Shippy T.D."/>
            <person name="Simonnet F."/>
            <person name="Marques-Souza H."/>
            <person name="Tautz D."/>
            <person name="Tomoyasu Y."/>
            <person name="Trauner J."/>
            <person name="Van der Zee M."/>
            <person name="Vervoort M."/>
            <person name="Wittkopp N."/>
            <person name="Wimmer E.A."/>
            <person name="Yang X."/>
            <person name="Jones A.K."/>
            <person name="Sattelle D.B."/>
            <person name="Ebert P.R."/>
            <person name="Nelson D."/>
            <person name="Scott J.G."/>
            <person name="Beeman R.W."/>
            <person name="Muthukrishnan S."/>
            <person name="Kramer K.J."/>
            <person name="Arakane Y."/>
            <person name="Beeman R.W."/>
            <person name="Zhu Q."/>
            <person name="Hogenkamp D."/>
            <person name="Dixit R."/>
            <person name="Oppert B."/>
            <person name="Jiang H."/>
            <person name="Zou Z."/>
            <person name="Marshall J."/>
            <person name="Elpidina E."/>
            <person name="Vinokurov K."/>
            <person name="Oppert C."/>
            <person name="Zou Z."/>
            <person name="Evans J."/>
            <person name="Lu Z."/>
            <person name="Zhao P."/>
            <person name="Sumathipala N."/>
            <person name="Altincicek B."/>
            <person name="Vilcinskas A."/>
            <person name="Williams M."/>
            <person name="Hultmark D."/>
            <person name="Hetru C."/>
            <person name="Jiang H."/>
            <person name="Grimmelikhuijzen C.J."/>
            <person name="Hauser F."/>
            <person name="Cazzamali G."/>
            <person name="Williamson M."/>
            <person name="Park Y."/>
            <person name="Li B."/>
            <person name="Tanaka Y."/>
            <person name="Predel R."/>
            <person name="Neupert S."/>
            <person name="Schachtner J."/>
            <person name="Verleyen P."/>
            <person name="Raible F."/>
            <person name="Bork P."/>
            <person name="Friedrich M."/>
            <person name="Walden K.K."/>
            <person name="Robertson H.M."/>
            <person name="Angeli S."/>
            <person name="Foret S."/>
            <person name="Bucher G."/>
            <person name="Schuetz S."/>
            <person name="Maleszka R."/>
            <person name="Wimmer E.A."/>
            <person name="Beeman R.W."/>
            <person name="Lorenzen M."/>
            <person name="Tomoyasu Y."/>
            <person name="Miller S.C."/>
            <person name="Grossmann D."/>
            <person name="Bucher G."/>
        </authorList>
    </citation>
    <scope>NUCLEOTIDE SEQUENCE [LARGE SCALE GENOMIC DNA]</scope>
    <source>
        <strain evidence="5 6">Georgia GA2</strain>
    </source>
</reference>
<gene>
    <name evidence="5" type="primary">GLEAN_11444</name>
    <name evidence="5" type="ORF">TcasGA2_TC011444</name>
</gene>
<keyword evidence="1" id="KW-0479">Metal-binding</keyword>
<keyword evidence="3" id="KW-0862">Zinc</keyword>
<dbReference type="Pfam" id="PF04500">
    <property type="entry name" value="FLYWCH"/>
    <property type="match status" value="1"/>
</dbReference>
<protein>
    <recommendedName>
        <fullName evidence="4">FLYWCH-type domain-containing protein</fullName>
    </recommendedName>
</protein>
<reference evidence="5 6" key="2">
    <citation type="journal article" date="2010" name="Nucleic Acids Res.">
        <title>BeetleBase in 2010: revisions to provide comprehensive genomic information for Tribolium castaneum.</title>
        <authorList>
            <person name="Kim H.S."/>
            <person name="Murphy T."/>
            <person name="Xia J."/>
            <person name="Caragea D."/>
            <person name="Park Y."/>
            <person name="Beeman R.W."/>
            <person name="Lorenzen M.D."/>
            <person name="Butcher S."/>
            <person name="Manak J.R."/>
            <person name="Brown S.J."/>
        </authorList>
    </citation>
    <scope>GENOME REANNOTATION</scope>
    <source>
        <strain evidence="5 6">Georgia GA2</strain>
    </source>
</reference>
<name>D6X4N4_TRICA</name>
<dbReference type="Proteomes" id="UP000007266">
    <property type="component" value="Linkage group 10"/>
</dbReference>
<evidence type="ECO:0000256" key="1">
    <source>
        <dbReference type="ARBA" id="ARBA00022723"/>
    </source>
</evidence>
<keyword evidence="6" id="KW-1185">Reference proteome</keyword>
<keyword evidence="2" id="KW-0863">Zinc-finger</keyword>
<dbReference type="AlphaFoldDB" id="D6X4N4"/>